<gene>
    <name evidence="2" type="ORF">HYN86_05830</name>
</gene>
<feature type="signal peptide" evidence="1">
    <location>
        <begin position="1"/>
        <end position="21"/>
    </location>
</feature>
<proteinExistence type="predicted"/>
<dbReference type="PROSITE" id="PS51257">
    <property type="entry name" value="PROKAR_LIPOPROTEIN"/>
    <property type="match status" value="1"/>
</dbReference>
<evidence type="ECO:0000313" key="3">
    <source>
        <dbReference type="Proteomes" id="UP000251561"/>
    </source>
</evidence>
<protein>
    <recommendedName>
        <fullName evidence="4">Lipoprotein</fullName>
    </recommendedName>
</protein>
<accession>A0A344LQF2</accession>
<organism evidence="2 3">
    <name type="scientific">Flavobacterium fluviale</name>
    <dbReference type="NCBI Taxonomy" id="2249356"/>
    <lineage>
        <taxon>Bacteria</taxon>
        <taxon>Pseudomonadati</taxon>
        <taxon>Bacteroidota</taxon>
        <taxon>Flavobacteriia</taxon>
        <taxon>Flavobacteriales</taxon>
        <taxon>Flavobacteriaceae</taxon>
        <taxon>Flavobacterium</taxon>
    </lineage>
</organism>
<keyword evidence="3" id="KW-1185">Reference proteome</keyword>
<evidence type="ECO:0008006" key="4">
    <source>
        <dbReference type="Google" id="ProtNLM"/>
    </source>
</evidence>
<evidence type="ECO:0000313" key="2">
    <source>
        <dbReference type="EMBL" id="AXB56144.1"/>
    </source>
</evidence>
<name>A0A344LQF2_9FLAO</name>
<sequence length="236" mass="26728">MKNKILISLNLILLMSCSTKSQDLSTIDFNQNAETYLDGLSFSSKTEQKGHYEAVVKGEDASLKLVDKGELSTNYVFMGEKNTAQLNYGGIPINDVMGTAITVYDNKIAFMRINVKNDQSIALLELLKKKLGTPTEIVKSEDNPYDETDKSQRLLLEKLPNETKKVKDDVLDDYTLTYPENFIWNKNDVIYQLTFSPTGNYISSQLVVISKKAFKDKIIMGYHNPDKDPILSKYLN</sequence>
<dbReference type="KEGG" id="ffl:HYN86_05830"/>
<dbReference type="EMBL" id="CP030261">
    <property type="protein sequence ID" value="AXB56144.1"/>
    <property type="molecule type" value="Genomic_DNA"/>
</dbReference>
<reference evidence="2 3" key="1">
    <citation type="submission" date="2018-06" db="EMBL/GenBank/DDBJ databases">
        <title>Genome sequencing of Flavobacterium.</title>
        <authorList>
            <person name="Baek M.-G."/>
            <person name="Yi H."/>
        </authorList>
    </citation>
    <scope>NUCLEOTIDE SEQUENCE [LARGE SCALE GENOMIC DNA]</scope>
    <source>
        <strain evidence="2 3">HYN0086</strain>
    </source>
</reference>
<keyword evidence="1" id="KW-0732">Signal</keyword>
<evidence type="ECO:0000256" key="1">
    <source>
        <dbReference type="SAM" id="SignalP"/>
    </source>
</evidence>
<dbReference type="AlphaFoldDB" id="A0A344LQF2"/>
<feature type="chain" id="PRO_5016699278" description="Lipoprotein" evidence="1">
    <location>
        <begin position="22"/>
        <end position="236"/>
    </location>
</feature>
<dbReference type="OrthoDB" id="791091at2"/>
<dbReference type="Proteomes" id="UP000251561">
    <property type="component" value="Chromosome"/>
</dbReference>